<evidence type="ECO:0000256" key="5">
    <source>
        <dbReference type="ARBA" id="ARBA00022747"/>
    </source>
</evidence>
<evidence type="ECO:0000313" key="8">
    <source>
        <dbReference type="EMBL" id="MDE1656917.1"/>
    </source>
</evidence>
<sequence length="352" mass="39068">MKIRSVDLFCGVGGLTYGVRAAGIDVLAGYDIEERSRFAYETNNPGTQFFHKDVKTIQKGEISTLYPSDTDIRVLMGCAPCQPFSSYNRQPATAPSKSAKMELLHYFGVQVKDVLPDVVSMENVPNLAHESIFAAFTSLLKELNYHIDWRIVNTADYGVPQSRRRLLLLASRLGPISLRPPTHDETTYVTLRQRIGNLPKLGAGETDPRDNLHRARGLSEINLRRIRASRPGGTWKEWPTELLPNAYRKASGSTFTSVYGRLSWDKLSSTITTQFIGYGSGRFGHPDQDRALSLREGAMLQTFPQTYMFVPPEVGSAYHVQPIAVQIGNAVPPRLGEIIGTSITAHSKQASE</sequence>
<keyword evidence="2 6" id="KW-0489">Methyltransferase</keyword>
<dbReference type="EC" id="2.1.1.37" evidence="1"/>
<evidence type="ECO:0000313" key="9">
    <source>
        <dbReference type="Proteomes" id="UP001219297"/>
    </source>
</evidence>
<proteinExistence type="inferred from homology"/>
<accession>A0ABT5V7H6</accession>
<evidence type="ECO:0000256" key="3">
    <source>
        <dbReference type="ARBA" id="ARBA00022679"/>
    </source>
</evidence>
<keyword evidence="4 6" id="KW-0949">S-adenosyl-L-methionine</keyword>
<dbReference type="EMBL" id="JARBHI010000018">
    <property type="protein sequence ID" value="MDE1656917.1"/>
    <property type="molecule type" value="Genomic_DNA"/>
</dbReference>
<name>A0ABT5V7H6_9ACTO</name>
<dbReference type="GO" id="GO:0032259">
    <property type="term" value="P:methylation"/>
    <property type="evidence" value="ECO:0007669"/>
    <property type="project" value="UniProtKB-KW"/>
</dbReference>
<dbReference type="InterPro" id="IPR001525">
    <property type="entry name" value="C5_MeTfrase"/>
</dbReference>
<dbReference type="SUPFAM" id="SSF53335">
    <property type="entry name" value="S-adenosyl-L-methionine-dependent methyltransferases"/>
    <property type="match status" value="1"/>
</dbReference>
<dbReference type="InterPro" id="IPR050390">
    <property type="entry name" value="C5-Methyltransferase"/>
</dbReference>
<dbReference type="Pfam" id="PF00145">
    <property type="entry name" value="DNA_methylase"/>
    <property type="match status" value="1"/>
</dbReference>
<feature type="active site" evidence="6">
    <location>
        <position position="81"/>
    </location>
</feature>
<dbReference type="Gene3D" id="3.40.50.150">
    <property type="entry name" value="Vaccinia Virus protein VP39"/>
    <property type="match status" value="1"/>
</dbReference>
<gene>
    <name evidence="8" type="ORF">PWJ81_07530</name>
</gene>
<dbReference type="Gene3D" id="3.90.120.10">
    <property type="entry name" value="DNA Methylase, subunit A, domain 2"/>
    <property type="match status" value="1"/>
</dbReference>
<dbReference type="NCBIfam" id="TIGR00675">
    <property type="entry name" value="dcm"/>
    <property type="match status" value="1"/>
</dbReference>
<evidence type="ECO:0000256" key="7">
    <source>
        <dbReference type="RuleBase" id="RU000416"/>
    </source>
</evidence>
<dbReference type="PANTHER" id="PTHR10629:SF52">
    <property type="entry name" value="DNA (CYTOSINE-5)-METHYLTRANSFERASE 1"/>
    <property type="match status" value="1"/>
</dbReference>
<dbReference type="PANTHER" id="PTHR10629">
    <property type="entry name" value="CYTOSINE-SPECIFIC METHYLTRANSFERASE"/>
    <property type="match status" value="1"/>
</dbReference>
<dbReference type="Proteomes" id="UP001219297">
    <property type="component" value="Unassembled WGS sequence"/>
</dbReference>
<evidence type="ECO:0000256" key="6">
    <source>
        <dbReference type="PROSITE-ProRule" id="PRU01016"/>
    </source>
</evidence>
<comment type="caution">
    <text evidence="8">The sequence shown here is derived from an EMBL/GenBank/DDBJ whole genome shotgun (WGS) entry which is preliminary data.</text>
</comment>
<keyword evidence="3 6" id="KW-0808">Transferase</keyword>
<comment type="similarity">
    <text evidence="6 7">Belongs to the class I-like SAM-binding methyltransferase superfamily. C5-methyltransferase family.</text>
</comment>
<dbReference type="GO" id="GO:0008168">
    <property type="term" value="F:methyltransferase activity"/>
    <property type="evidence" value="ECO:0007669"/>
    <property type="project" value="UniProtKB-KW"/>
</dbReference>
<reference evidence="8 9" key="1">
    <citation type="submission" date="2023-02" db="EMBL/GenBank/DDBJ databases">
        <title>Defining the Infant Male Urobiome and Moving Towards Mechanisms in Urobiome Research.</title>
        <authorList>
            <person name="Reasoner S."/>
            <person name="Flores V."/>
            <person name="Van Horn G."/>
            <person name="Morales G."/>
            <person name="Peard L."/>
            <person name="Abelson B."/>
            <person name="Manuel C."/>
            <person name="Lee J."/>
            <person name="Baker B."/>
            <person name="Williams T."/>
            <person name="Schmitz J."/>
            <person name="Clayton D."/>
            <person name="Hadjifrangiskou M."/>
        </authorList>
    </citation>
    <scope>NUCLEOTIDE SEQUENCE [LARGE SCALE GENOMIC DNA]</scope>
    <source>
        <strain evidence="8 9">AS1053</strain>
    </source>
</reference>
<dbReference type="PROSITE" id="PS51679">
    <property type="entry name" value="SAM_MT_C5"/>
    <property type="match status" value="1"/>
</dbReference>
<dbReference type="PRINTS" id="PR00105">
    <property type="entry name" value="C5METTRFRASE"/>
</dbReference>
<organism evidence="8 9">
    <name type="scientific">Actinotignum sanguinis</name>
    <dbReference type="NCBI Taxonomy" id="1445614"/>
    <lineage>
        <taxon>Bacteria</taxon>
        <taxon>Bacillati</taxon>
        <taxon>Actinomycetota</taxon>
        <taxon>Actinomycetes</taxon>
        <taxon>Actinomycetales</taxon>
        <taxon>Actinomycetaceae</taxon>
        <taxon>Actinotignum</taxon>
    </lineage>
</organism>
<protein>
    <recommendedName>
        <fullName evidence="1">DNA (cytosine-5-)-methyltransferase</fullName>
        <ecNumber evidence="1">2.1.1.37</ecNumber>
    </recommendedName>
</protein>
<keyword evidence="9" id="KW-1185">Reference proteome</keyword>
<evidence type="ECO:0000256" key="2">
    <source>
        <dbReference type="ARBA" id="ARBA00022603"/>
    </source>
</evidence>
<keyword evidence="5" id="KW-0680">Restriction system</keyword>
<evidence type="ECO:0000256" key="1">
    <source>
        <dbReference type="ARBA" id="ARBA00011975"/>
    </source>
</evidence>
<dbReference type="InterPro" id="IPR029063">
    <property type="entry name" value="SAM-dependent_MTases_sf"/>
</dbReference>
<evidence type="ECO:0000256" key="4">
    <source>
        <dbReference type="ARBA" id="ARBA00022691"/>
    </source>
</evidence>